<dbReference type="STRING" id="56780.SYN_03469"/>
<dbReference type="EMBL" id="CP000252">
    <property type="protein sequence ID" value="ABC76828.1"/>
    <property type="molecule type" value="Genomic_DNA"/>
</dbReference>
<organism evidence="1 2">
    <name type="scientific">Syntrophus aciditrophicus (strain SB)</name>
    <dbReference type="NCBI Taxonomy" id="56780"/>
    <lineage>
        <taxon>Bacteria</taxon>
        <taxon>Pseudomonadati</taxon>
        <taxon>Thermodesulfobacteriota</taxon>
        <taxon>Syntrophia</taxon>
        <taxon>Syntrophales</taxon>
        <taxon>Syntrophaceae</taxon>
        <taxon>Syntrophus</taxon>
    </lineage>
</organism>
<sequence>MSFQRNRVIMEGSSRSINLTPFGFFRTNTETIRVNAELKTEGTLEHNGKKLLL</sequence>
<dbReference type="InParanoid" id="Q2LRW8"/>
<dbReference type="HOGENOM" id="CLU_3066985_0_0_7"/>
<gene>
    <name evidence="1" type="ORF">SYN_03469</name>
</gene>
<dbReference type="KEGG" id="sat:SYN_03469"/>
<reference evidence="1 2" key="1">
    <citation type="journal article" date="2007" name="Proc. Natl. Acad. Sci. U.S.A.">
        <title>The genome of Syntrophus aciditrophicus: life at the thermodynamic limit of microbial growth.</title>
        <authorList>
            <person name="McInerney M.J."/>
            <person name="Rohlin L."/>
            <person name="Mouttaki H."/>
            <person name="Kim U."/>
            <person name="Krupp R.S."/>
            <person name="Rios-Hernandez L."/>
            <person name="Sieber J."/>
            <person name="Struchtemeyer C.G."/>
            <person name="Bhattacharyya A."/>
            <person name="Campbell J.W."/>
            <person name="Gunsalus R.P."/>
        </authorList>
    </citation>
    <scope>NUCLEOTIDE SEQUENCE [LARGE SCALE GENOMIC DNA]</scope>
    <source>
        <strain evidence="1 2">SB</strain>
    </source>
</reference>
<protein>
    <submittedName>
        <fullName evidence="1">Hypothetical cytosolic protein</fullName>
    </submittedName>
</protein>
<evidence type="ECO:0000313" key="2">
    <source>
        <dbReference type="Proteomes" id="UP000001933"/>
    </source>
</evidence>
<proteinExistence type="predicted"/>
<dbReference type="AlphaFoldDB" id="Q2LRW8"/>
<dbReference type="Proteomes" id="UP000001933">
    <property type="component" value="Chromosome"/>
</dbReference>
<name>Q2LRW8_SYNAS</name>
<evidence type="ECO:0000313" key="1">
    <source>
        <dbReference type="EMBL" id="ABC76828.1"/>
    </source>
</evidence>
<keyword evidence="2" id="KW-1185">Reference proteome</keyword>
<accession>Q2LRW8</accession>